<evidence type="ECO:0000259" key="5">
    <source>
        <dbReference type="PROSITE" id="PS51344"/>
    </source>
</evidence>
<dbReference type="SMART" id="SM00531">
    <property type="entry name" value="TFIIE"/>
    <property type="match status" value="1"/>
</dbReference>
<proteinExistence type="inferred from homology"/>
<feature type="region of interest" description="Disordered" evidence="4">
    <location>
        <begin position="319"/>
        <end position="360"/>
    </location>
</feature>
<comment type="similarity">
    <text evidence="1">Belongs to the TFIIE alpha subunit family.</text>
</comment>
<dbReference type="InterPro" id="IPR002853">
    <property type="entry name" value="TFIIE_asu"/>
</dbReference>
<sequence length="403" mass="45751">MDSEVLLTVVPEDLKRLVRLIVRGFYTMEHAVVIDMLVRHPCVKEDDLGELIKYDKKHLRSILNMLKIDKFLKSRMRVETDAEGRTTRHTYYFINYSVFVNVVKYKLDHMRRKIETDERDNTTRSSFKCPGCEKTYTDYEVGQLLDPSTGELICTFCRSIVEEDESSIPKQDARTMLARFNEQIQPIYELLKVCEDVRLAPEVLDPEPTDIKKIINRNNAGVSGKMSSDADRATWSGDATRNVGFGFSENRVTITMDDENAGKVEKKAQPVWMTQSTIEGVAAPLETAAMEASKLAEADKKSKPMGNDDILQTLLAHEQKAGPSRIPAPESSDGDSDVDEMKNGEDVEEMESDEDEDQGPMVMIGSQRVPYHSVTSDLVASMTPLEKEEYIRMGQQLYENMYD</sequence>
<name>A0ABM0JME4_APLCA</name>
<organism evidence="6 7">
    <name type="scientific">Aplysia californica</name>
    <name type="common">California sea hare</name>
    <dbReference type="NCBI Taxonomy" id="6500"/>
    <lineage>
        <taxon>Eukaryota</taxon>
        <taxon>Metazoa</taxon>
        <taxon>Spiralia</taxon>
        <taxon>Lophotrochozoa</taxon>
        <taxon>Mollusca</taxon>
        <taxon>Gastropoda</taxon>
        <taxon>Heterobranchia</taxon>
        <taxon>Euthyneura</taxon>
        <taxon>Tectipleura</taxon>
        <taxon>Aplysiida</taxon>
        <taxon>Aplysioidea</taxon>
        <taxon>Aplysiidae</taxon>
        <taxon>Aplysia</taxon>
    </lineage>
</organism>
<dbReference type="InterPro" id="IPR039997">
    <property type="entry name" value="TFE"/>
</dbReference>
<dbReference type="Proteomes" id="UP000694888">
    <property type="component" value="Unplaced"/>
</dbReference>
<keyword evidence="2" id="KW-0805">Transcription regulation</keyword>
<dbReference type="InterPro" id="IPR021600">
    <property type="entry name" value="TFIIE_asu_C"/>
</dbReference>
<evidence type="ECO:0000313" key="6">
    <source>
        <dbReference type="Proteomes" id="UP000694888"/>
    </source>
</evidence>
<dbReference type="Pfam" id="PF11521">
    <property type="entry name" value="TFIIE-A_C"/>
    <property type="match status" value="1"/>
</dbReference>
<feature type="compositionally biased region" description="Acidic residues" evidence="4">
    <location>
        <begin position="346"/>
        <end position="358"/>
    </location>
</feature>
<keyword evidence="3" id="KW-0804">Transcription</keyword>
<dbReference type="InterPro" id="IPR024550">
    <property type="entry name" value="TFIIEa/SarR/Rpc3_HTH_dom"/>
</dbReference>
<evidence type="ECO:0000256" key="1">
    <source>
        <dbReference type="ARBA" id="ARBA00008947"/>
    </source>
</evidence>
<protein>
    <submittedName>
        <fullName evidence="7">General transcription factor IIE subunit 1</fullName>
    </submittedName>
</protein>
<dbReference type="RefSeq" id="XP_005097103.1">
    <property type="nucleotide sequence ID" value="XM_005097046.3"/>
</dbReference>
<evidence type="ECO:0000256" key="2">
    <source>
        <dbReference type="ARBA" id="ARBA00023015"/>
    </source>
</evidence>
<dbReference type="Gene3D" id="3.30.40.10">
    <property type="entry name" value="Zinc/RING finger domain, C3HC4 (zinc finger)"/>
    <property type="match status" value="1"/>
</dbReference>
<evidence type="ECO:0000256" key="4">
    <source>
        <dbReference type="SAM" id="MobiDB-lite"/>
    </source>
</evidence>
<gene>
    <name evidence="7" type="primary">LOC101855866</name>
</gene>
<dbReference type="Pfam" id="PF02002">
    <property type="entry name" value="TFIIE_alpha"/>
    <property type="match status" value="1"/>
</dbReference>
<dbReference type="Gene3D" id="6.10.140.1250">
    <property type="match status" value="1"/>
</dbReference>
<dbReference type="SUPFAM" id="SSF57783">
    <property type="entry name" value="Zinc beta-ribbon"/>
    <property type="match status" value="1"/>
</dbReference>
<accession>A0ABM0JME4</accession>
<keyword evidence="6" id="KW-1185">Reference proteome</keyword>
<dbReference type="PROSITE" id="PS51344">
    <property type="entry name" value="HTH_TFE_IIE"/>
    <property type="match status" value="1"/>
</dbReference>
<dbReference type="GeneID" id="101855866"/>
<dbReference type="InterPro" id="IPR013083">
    <property type="entry name" value="Znf_RING/FYVE/PHD"/>
</dbReference>
<dbReference type="InterPro" id="IPR017919">
    <property type="entry name" value="TFIIE/TFIIEa_HTH"/>
</dbReference>
<evidence type="ECO:0000313" key="7">
    <source>
        <dbReference type="RefSeq" id="XP_005097103.1"/>
    </source>
</evidence>
<feature type="domain" description="HTH TFE/IIEalpha-type" evidence="5">
    <location>
        <begin position="14"/>
        <end position="104"/>
    </location>
</feature>
<dbReference type="PANTHER" id="PTHR13097">
    <property type="entry name" value="TRANSCRIPTION INITIATION FACTOR IIE, ALPHA SUBUNIT"/>
    <property type="match status" value="1"/>
</dbReference>
<reference evidence="7" key="1">
    <citation type="submission" date="2025-08" db="UniProtKB">
        <authorList>
            <consortium name="RefSeq"/>
        </authorList>
    </citation>
    <scope>IDENTIFICATION</scope>
</reference>
<dbReference type="PANTHER" id="PTHR13097:SF7">
    <property type="entry name" value="GENERAL TRANSCRIPTION FACTOR IIE SUBUNIT 1"/>
    <property type="match status" value="1"/>
</dbReference>
<evidence type="ECO:0000256" key="3">
    <source>
        <dbReference type="ARBA" id="ARBA00023163"/>
    </source>
</evidence>